<reference evidence="2" key="1">
    <citation type="submission" date="2020-08" db="EMBL/GenBank/DDBJ databases">
        <authorList>
            <person name="Uke A."/>
            <person name="Chhe C."/>
            <person name="Baramee S."/>
            <person name="Kosugi A."/>
        </authorList>
    </citation>
    <scope>NUCLEOTIDE SEQUENCE</scope>
    <source>
        <strain evidence="2">DA-C8</strain>
    </source>
</reference>
<dbReference type="PROSITE" id="PS51782">
    <property type="entry name" value="LYSM"/>
    <property type="match status" value="3"/>
</dbReference>
<reference evidence="2" key="2">
    <citation type="journal article" date="2021" name="Data Brief">
        <title>Draft genome sequence data of the facultative, thermophilic, xylanolytic bacterium Paenibacillus sp. strain DA-C8.</title>
        <authorList>
            <person name="Chhe C."/>
            <person name="Uke A."/>
            <person name="Baramee S."/>
            <person name="Ungkulpasvich U."/>
            <person name="Tachaapaikoon C."/>
            <person name="Pason P."/>
            <person name="Waeonukul R."/>
            <person name="Ratanakhanokchai K."/>
            <person name="Kosugi A."/>
        </authorList>
    </citation>
    <scope>NUCLEOTIDE SEQUENCE</scope>
    <source>
        <strain evidence="2">DA-C8</strain>
    </source>
</reference>
<dbReference type="InterPro" id="IPR036779">
    <property type="entry name" value="LysM_dom_sf"/>
</dbReference>
<evidence type="ECO:0000259" key="1">
    <source>
        <dbReference type="PROSITE" id="PS51782"/>
    </source>
</evidence>
<dbReference type="PANTHER" id="PTHR33734">
    <property type="entry name" value="LYSM DOMAIN-CONTAINING GPI-ANCHORED PROTEIN 2"/>
    <property type="match status" value="1"/>
</dbReference>
<feature type="domain" description="LysM" evidence="1">
    <location>
        <begin position="65"/>
        <end position="110"/>
    </location>
</feature>
<gene>
    <name evidence="2" type="ORF">PRECH8_12020</name>
</gene>
<dbReference type="Pfam" id="PF10648">
    <property type="entry name" value="Gmad2"/>
    <property type="match status" value="1"/>
</dbReference>
<dbReference type="SUPFAM" id="SSF54106">
    <property type="entry name" value="LysM domain"/>
    <property type="match status" value="3"/>
</dbReference>
<dbReference type="Gene3D" id="3.10.350.10">
    <property type="entry name" value="LysM domain"/>
    <property type="match status" value="3"/>
</dbReference>
<name>A0A916QG49_9BACL</name>
<organism evidence="2 3">
    <name type="scientific">Insulibacter thermoxylanivorax</name>
    <dbReference type="NCBI Taxonomy" id="2749268"/>
    <lineage>
        <taxon>Bacteria</taxon>
        <taxon>Bacillati</taxon>
        <taxon>Bacillota</taxon>
        <taxon>Bacilli</taxon>
        <taxon>Bacillales</taxon>
        <taxon>Paenibacillaceae</taxon>
        <taxon>Insulibacter</taxon>
    </lineage>
</organism>
<comment type="caution">
    <text evidence="2">The sequence shown here is derived from an EMBL/GenBank/DDBJ whole genome shotgun (WGS) entry which is preliminary data.</text>
</comment>
<keyword evidence="3" id="KW-1185">Reference proteome</keyword>
<protein>
    <recommendedName>
        <fullName evidence="1">LysM domain-containing protein</fullName>
    </recommendedName>
</protein>
<feature type="domain" description="LysM" evidence="1">
    <location>
        <begin position="113"/>
        <end position="160"/>
    </location>
</feature>
<evidence type="ECO:0000313" key="3">
    <source>
        <dbReference type="Proteomes" id="UP000654993"/>
    </source>
</evidence>
<evidence type="ECO:0000313" key="2">
    <source>
        <dbReference type="EMBL" id="GFR37906.1"/>
    </source>
</evidence>
<dbReference type="InterPro" id="IPR018911">
    <property type="entry name" value="Gmad2_Ig-like_dom"/>
</dbReference>
<dbReference type="PANTHER" id="PTHR33734:SF22">
    <property type="entry name" value="MEMBRANE-BOUND LYTIC MUREIN TRANSGLYCOSYLASE D"/>
    <property type="match status" value="1"/>
</dbReference>
<dbReference type="SMART" id="SM00257">
    <property type="entry name" value="LysM"/>
    <property type="match status" value="3"/>
</dbReference>
<dbReference type="AlphaFoldDB" id="A0A916QG49"/>
<proteinExistence type="predicted"/>
<dbReference type="Proteomes" id="UP000654993">
    <property type="component" value="Unassembled WGS sequence"/>
</dbReference>
<dbReference type="InterPro" id="IPR018392">
    <property type="entry name" value="LysM"/>
</dbReference>
<dbReference type="EMBL" id="BMAQ01000008">
    <property type="protein sequence ID" value="GFR37906.1"/>
    <property type="molecule type" value="Genomic_DNA"/>
</dbReference>
<accession>A0A916QG49</accession>
<dbReference type="CDD" id="cd00118">
    <property type="entry name" value="LysM"/>
    <property type="match status" value="2"/>
</dbReference>
<feature type="domain" description="LysM" evidence="1">
    <location>
        <begin position="6"/>
        <end position="54"/>
    </location>
</feature>
<dbReference type="Pfam" id="PF01476">
    <property type="entry name" value="LysM"/>
    <property type="match status" value="3"/>
</dbReference>
<sequence length="267" mass="29480">MQGVHIIYTVRPGDTLYSIARRFGSEVQLIEQTNALFPPITDPGLIYPGQVLLIPETGIGQRQEITYIVNPGDSLYTIGLRFSVTPDILAGLNPQITNINLIYADLPLEVPAFIYSVERGQSLYSISRELGVPMNAIIQANANRPGFSPDLLYEDYELIIPLPASRNILVRVPLPGSRIMPGQALEGIARAFEAVIHYQLIDDNRQSVISEKTLLVSEGAPAFGTFSSALRYERQPTTSSGELWVYARSARDGRIIDLVQVRVIIGE</sequence>